<evidence type="ECO:0000313" key="2">
    <source>
        <dbReference type="EMBL" id="CAJ1958857.1"/>
    </source>
</evidence>
<gene>
    <name evidence="2" type="ORF">AYBTSS11_LOCUS17960</name>
</gene>
<dbReference type="EMBL" id="OY731402">
    <property type="protein sequence ID" value="CAJ1958857.1"/>
    <property type="molecule type" value="Genomic_DNA"/>
</dbReference>
<proteinExistence type="predicted"/>
<dbReference type="PANTHER" id="PTHR31907">
    <property type="entry name" value="MLP-LIKE PROTEIN 423"/>
    <property type="match status" value="1"/>
</dbReference>
<dbReference type="AlphaFoldDB" id="A0AA86SPE3"/>
<name>A0AA86SPE3_9FABA</name>
<evidence type="ECO:0000313" key="3">
    <source>
        <dbReference type="Proteomes" id="UP001189624"/>
    </source>
</evidence>
<dbReference type="GO" id="GO:0006952">
    <property type="term" value="P:defense response"/>
    <property type="evidence" value="ECO:0007669"/>
    <property type="project" value="InterPro"/>
</dbReference>
<dbReference type="Proteomes" id="UP001189624">
    <property type="component" value="Chromosome 5"/>
</dbReference>
<dbReference type="Gene3D" id="3.30.530.20">
    <property type="match status" value="1"/>
</dbReference>
<dbReference type="InterPro" id="IPR000916">
    <property type="entry name" value="Bet_v_I/MLP"/>
</dbReference>
<dbReference type="SUPFAM" id="SSF55961">
    <property type="entry name" value="Bet v1-like"/>
    <property type="match status" value="1"/>
</dbReference>
<dbReference type="CDD" id="cd07816">
    <property type="entry name" value="Bet_v1-like"/>
    <property type="match status" value="1"/>
</dbReference>
<reference evidence="2" key="1">
    <citation type="submission" date="2023-10" db="EMBL/GenBank/DDBJ databases">
        <authorList>
            <person name="Domelevo Entfellner J.-B."/>
        </authorList>
    </citation>
    <scope>NUCLEOTIDE SEQUENCE</scope>
</reference>
<feature type="domain" description="Bet v I/Major latex protein" evidence="1">
    <location>
        <begin position="4"/>
        <end position="153"/>
    </location>
</feature>
<keyword evidence="3" id="KW-1185">Reference proteome</keyword>
<dbReference type="InterPro" id="IPR023393">
    <property type="entry name" value="START-like_dom_sf"/>
</dbReference>
<dbReference type="SMART" id="SM01037">
    <property type="entry name" value="Bet_v_1"/>
    <property type="match status" value="1"/>
</dbReference>
<evidence type="ECO:0000259" key="1">
    <source>
        <dbReference type="SMART" id="SM01037"/>
    </source>
</evidence>
<dbReference type="Gramene" id="rna-AYBTSS11_LOCUS17960">
    <property type="protein sequence ID" value="CAJ1958857.1"/>
    <property type="gene ID" value="gene-AYBTSS11_LOCUS17960"/>
</dbReference>
<sequence length="155" mass="18057">MESTQLQKLETKVIMKASAEQFYDILCNKTHQIPSIFPDNLLSVQIHKGQWGTEGSIISWNYLHEGKVTEVKEMLEDIDKENNKISFKVMEGELLKHYKSFKIIIQATPKENGSIVHCVFQYQKQKHDIPDPHAILQITVEMSKKINEYLTHHHN</sequence>
<dbReference type="Pfam" id="PF00407">
    <property type="entry name" value="Bet_v_1"/>
    <property type="match status" value="1"/>
</dbReference>
<dbReference type="InterPro" id="IPR051761">
    <property type="entry name" value="MLP-like_ligand-binding"/>
</dbReference>
<organism evidence="2 3">
    <name type="scientific">Sphenostylis stenocarpa</name>
    <dbReference type="NCBI Taxonomy" id="92480"/>
    <lineage>
        <taxon>Eukaryota</taxon>
        <taxon>Viridiplantae</taxon>
        <taxon>Streptophyta</taxon>
        <taxon>Embryophyta</taxon>
        <taxon>Tracheophyta</taxon>
        <taxon>Spermatophyta</taxon>
        <taxon>Magnoliopsida</taxon>
        <taxon>eudicotyledons</taxon>
        <taxon>Gunneridae</taxon>
        <taxon>Pentapetalae</taxon>
        <taxon>rosids</taxon>
        <taxon>fabids</taxon>
        <taxon>Fabales</taxon>
        <taxon>Fabaceae</taxon>
        <taxon>Papilionoideae</taxon>
        <taxon>50 kb inversion clade</taxon>
        <taxon>NPAAA clade</taxon>
        <taxon>indigoferoid/millettioid clade</taxon>
        <taxon>Phaseoleae</taxon>
        <taxon>Sphenostylis</taxon>
    </lineage>
</organism>
<protein>
    <recommendedName>
        <fullName evidence="1">Bet v I/Major latex protein domain-containing protein</fullName>
    </recommendedName>
</protein>
<accession>A0AA86SPE3</accession>